<comment type="caution">
    <text evidence="1">The sequence shown here is derived from an EMBL/GenBank/DDBJ whole genome shotgun (WGS) entry which is preliminary data.</text>
</comment>
<protein>
    <recommendedName>
        <fullName evidence="3">F-box domain-containing protein</fullName>
    </recommendedName>
</protein>
<sequence>MPKALGSFLAPFSSLKKLCLHDYRFHSISDLLRLCSKLRELITLQVERLTWANVPRELPWLPRTGHRLRCLETFDCAANWPFLWIWAGPKLGSISASEENFPGLTYDDARVVGEIGRLCVPHLMPQDVRIECRASFSPPGWIITVHSMYLGTQVIQLHTRSYGSLAVVTQIIFVNLSPSTARSSLDSTGLNEQLTRLPYLETVIFDDDDGFTTQGPYIQPEVLQEYRALFPGLQDKLTLDQGGLRIFGKAARVAWRRTIIPDTYPRTAIEWPGEDFMQDKKSKPLISIPSHIKLTDPEVTPSIPS</sequence>
<reference evidence="1 2" key="1">
    <citation type="submission" date="2018-02" db="EMBL/GenBank/DDBJ databases">
        <title>Genome sequence of the basidiomycete white-rot fungus Phlebia centrifuga.</title>
        <authorList>
            <person name="Granchi Z."/>
            <person name="Peng M."/>
            <person name="de Vries R.P."/>
            <person name="Hilden K."/>
            <person name="Makela M.R."/>
            <person name="Grigoriev I."/>
            <person name="Riley R."/>
        </authorList>
    </citation>
    <scope>NUCLEOTIDE SEQUENCE [LARGE SCALE GENOMIC DNA]</scope>
    <source>
        <strain evidence="1 2">FBCC195</strain>
    </source>
</reference>
<keyword evidence="2" id="KW-1185">Reference proteome</keyword>
<name>A0A2R6NUG1_9APHY</name>
<dbReference type="Proteomes" id="UP000186601">
    <property type="component" value="Unassembled WGS sequence"/>
</dbReference>
<proteinExistence type="predicted"/>
<evidence type="ECO:0008006" key="3">
    <source>
        <dbReference type="Google" id="ProtNLM"/>
    </source>
</evidence>
<evidence type="ECO:0000313" key="2">
    <source>
        <dbReference type="Proteomes" id="UP000186601"/>
    </source>
</evidence>
<evidence type="ECO:0000313" key="1">
    <source>
        <dbReference type="EMBL" id="PSR76850.1"/>
    </source>
</evidence>
<dbReference type="EMBL" id="MLYV02000833">
    <property type="protein sequence ID" value="PSR76850.1"/>
    <property type="molecule type" value="Genomic_DNA"/>
</dbReference>
<accession>A0A2R6NUG1</accession>
<gene>
    <name evidence="1" type="ORF">PHLCEN_2v8164</name>
</gene>
<dbReference type="AlphaFoldDB" id="A0A2R6NUG1"/>
<organism evidence="1 2">
    <name type="scientific">Hermanssonia centrifuga</name>
    <dbReference type="NCBI Taxonomy" id="98765"/>
    <lineage>
        <taxon>Eukaryota</taxon>
        <taxon>Fungi</taxon>
        <taxon>Dikarya</taxon>
        <taxon>Basidiomycota</taxon>
        <taxon>Agaricomycotina</taxon>
        <taxon>Agaricomycetes</taxon>
        <taxon>Polyporales</taxon>
        <taxon>Meruliaceae</taxon>
        <taxon>Hermanssonia</taxon>
    </lineage>
</organism>